<dbReference type="InterPro" id="IPR003593">
    <property type="entry name" value="AAA+_ATPase"/>
</dbReference>
<evidence type="ECO:0000313" key="7">
    <source>
        <dbReference type="EMBL" id="QRE03691.1"/>
    </source>
</evidence>
<dbReference type="RefSeq" id="WP_059013929.1">
    <property type="nucleotide sequence ID" value="NZ_BCNG01000009.1"/>
</dbReference>
<organism evidence="7 8">
    <name type="scientific">Flavobacterium psychrophilum</name>
    <dbReference type="NCBI Taxonomy" id="96345"/>
    <lineage>
        <taxon>Bacteria</taxon>
        <taxon>Pseudomonadati</taxon>
        <taxon>Bacteroidota</taxon>
        <taxon>Flavobacteriia</taxon>
        <taxon>Flavobacteriales</taxon>
        <taxon>Flavobacteriaceae</taxon>
        <taxon>Flavobacterium</taxon>
    </lineage>
</organism>
<dbReference type="CDD" id="cd18552">
    <property type="entry name" value="ABC_6TM_MsbA_like"/>
    <property type="match status" value="1"/>
</dbReference>
<evidence type="ECO:0000256" key="1">
    <source>
        <dbReference type="ARBA" id="ARBA00004651"/>
    </source>
</evidence>
<sequence length="605" mass="68189">MDNNIKKIFPFVKPYKNHVVWNIFYNILYALFSTLSFIALMPMMQVLFETTKAVNKKPIWTDIWDITKYGKELLYYNITLLDKKDALILVIILIIFTFFFKNIFNYLASYHMMHLQNNVLKDLRIQLFEKIISLPIGFYSEQRKGDVMSRMLGDVGQFQNTFFVVLELIVREPLTILFTIIAMFNISVKLTLFVFVFIPISGFIISRLGKNLKSKSNKAQAESGFFISILEETLGGMKVVKSYNAENTFTKKFTDSIMRMIKLSTSIGNKNNLASPLSEFLGIVTIAILLWYGGKMVLVDHTLEGAVFIVYMALAYNILTPAKAISKASYSVKAGMAAAERVLVILEHENPITSKENAIEKNTFEDKIEIKNINFRYEEENVLKNFTITVPKGKTIALVGQSGSGKSTIANLLTRFYDVNEGNITIDGIDIKDMKLESLRGLMGLVTQDSILFNDTIKNNILLGKENATDEEVIEALKIANAYEFVMNLPNGIETNIGDAGNKLSGGQKQRLSIARAVLKNPPIMILDEATSALDTESEKFVQIALENMMQNRTSIVIAHRLSTIQKADNIIVMKKGEIVEQGTHTELLALNGTYSNLVTMQSFE</sequence>
<dbReference type="AlphaFoldDB" id="A0A7U2NEG6"/>
<protein>
    <submittedName>
        <fullName evidence="7">ABC transporter ATP-binding protein</fullName>
    </submittedName>
</protein>
<keyword evidence="5" id="KW-1133">Transmembrane helix</keyword>
<keyword evidence="4 7" id="KW-0067">ATP-binding</keyword>
<dbReference type="GO" id="GO:0016887">
    <property type="term" value="F:ATP hydrolysis activity"/>
    <property type="evidence" value="ECO:0007669"/>
    <property type="project" value="InterPro"/>
</dbReference>
<keyword evidence="2" id="KW-0812">Transmembrane</keyword>
<dbReference type="PANTHER" id="PTHR43394:SF1">
    <property type="entry name" value="ATP-BINDING CASSETTE SUB-FAMILY B MEMBER 10, MITOCHONDRIAL"/>
    <property type="match status" value="1"/>
</dbReference>
<dbReference type="SUPFAM" id="SSF90123">
    <property type="entry name" value="ABC transporter transmembrane region"/>
    <property type="match status" value="1"/>
</dbReference>
<dbReference type="Pfam" id="PF00664">
    <property type="entry name" value="ABC_membrane"/>
    <property type="match status" value="1"/>
</dbReference>
<evidence type="ECO:0000256" key="2">
    <source>
        <dbReference type="ARBA" id="ARBA00022692"/>
    </source>
</evidence>
<evidence type="ECO:0000256" key="4">
    <source>
        <dbReference type="ARBA" id="ARBA00022840"/>
    </source>
</evidence>
<dbReference type="GO" id="GO:0005886">
    <property type="term" value="C:plasma membrane"/>
    <property type="evidence" value="ECO:0007669"/>
    <property type="project" value="UniProtKB-SubCell"/>
</dbReference>
<comment type="subcellular location">
    <subcellularLocation>
        <location evidence="1">Cell membrane</location>
        <topology evidence="1">Multi-pass membrane protein</topology>
    </subcellularLocation>
</comment>
<gene>
    <name evidence="7" type="ORF">H0H26_12525</name>
</gene>
<dbReference type="GO" id="GO:0005524">
    <property type="term" value="F:ATP binding"/>
    <property type="evidence" value="ECO:0007669"/>
    <property type="project" value="UniProtKB-KW"/>
</dbReference>
<dbReference type="SUPFAM" id="SSF52540">
    <property type="entry name" value="P-loop containing nucleoside triphosphate hydrolases"/>
    <property type="match status" value="1"/>
</dbReference>
<accession>A0A7U2NEG6</accession>
<dbReference type="Gene3D" id="1.20.1560.10">
    <property type="entry name" value="ABC transporter type 1, transmembrane domain"/>
    <property type="match status" value="1"/>
</dbReference>
<dbReference type="InterPro" id="IPR011527">
    <property type="entry name" value="ABC1_TM_dom"/>
</dbReference>
<evidence type="ECO:0000256" key="3">
    <source>
        <dbReference type="ARBA" id="ARBA00022741"/>
    </source>
</evidence>
<dbReference type="FunFam" id="3.40.50.300:FF:000218">
    <property type="entry name" value="Multidrug ABC transporter ATP-binding protein"/>
    <property type="match status" value="1"/>
</dbReference>
<dbReference type="InterPro" id="IPR039421">
    <property type="entry name" value="Type_1_exporter"/>
</dbReference>
<dbReference type="InterPro" id="IPR027417">
    <property type="entry name" value="P-loop_NTPase"/>
</dbReference>
<evidence type="ECO:0000256" key="5">
    <source>
        <dbReference type="ARBA" id="ARBA00022989"/>
    </source>
</evidence>
<dbReference type="PROSITE" id="PS00211">
    <property type="entry name" value="ABC_TRANSPORTER_1"/>
    <property type="match status" value="1"/>
</dbReference>
<dbReference type="InterPro" id="IPR036640">
    <property type="entry name" value="ABC1_TM_sf"/>
</dbReference>
<dbReference type="PROSITE" id="PS50929">
    <property type="entry name" value="ABC_TM1F"/>
    <property type="match status" value="1"/>
</dbReference>
<dbReference type="Pfam" id="PF00005">
    <property type="entry name" value="ABC_tran"/>
    <property type="match status" value="1"/>
</dbReference>
<proteinExistence type="predicted"/>
<dbReference type="Gene3D" id="3.40.50.300">
    <property type="entry name" value="P-loop containing nucleotide triphosphate hydrolases"/>
    <property type="match status" value="1"/>
</dbReference>
<reference evidence="7 8" key="1">
    <citation type="submission" date="2020-07" db="EMBL/GenBank/DDBJ databases">
        <title>Genomic characterization of Flavobacterium psychrophilum strains.</title>
        <authorList>
            <person name="Castillo D."/>
            <person name="Jorgensen J."/>
            <person name="Middelboe M."/>
        </authorList>
    </citation>
    <scope>NUCLEOTIDE SEQUENCE [LARGE SCALE GENOMIC DNA]</scope>
    <source>
        <strain evidence="7 8">FPS-R7</strain>
    </source>
</reference>
<name>A0A7U2NEG6_FLAPS</name>
<dbReference type="EMBL" id="CP059075">
    <property type="protein sequence ID" value="QRE03691.1"/>
    <property type="molecule type" value="Genomic_DNA"/>
</dbReference>
<dbReference type="SMART" id="SM00382">
    <property type="entry name" value="AAA"/>
    <property type="match status" value="1"/>
</dbReference>
<evidence type="ECO:0000256" key="6">
    <source>
        <dbReference type="ARBA" id="ARBA00023136"/>
    </source>
</evidence>
<keyword evidence="3" id="KW-0547">Nucleotide-binding</keyword>
<dbReference type="InterPro" id="IPR017871">
    <property type="entry name" value="ABC_transporter-like_CS"/>
</dbReference>
<dbReference type="PANTHER" id="PTHR43394">
    <property type="entry name" value="ATP-DEPENDENT PERMEASE MDL1, MITOCHONDRIAL"/>
    <property type="match status" value="1"/>
</dbReference>
<evidence type="ECO:0000313" key="8">
    <source>
        <dbReference type="Proteomes" id="UP000596329"/>
    </source>
</evidence>
<keyword evidence="6" id="KW-0472">Membrane</keyword>
<dbReference type="Proteomes" id="UP000596329">
    <property type="component" value="Chromosome"/>
</dbReference>
<dbReference type="InterPro" id="IPR003439">
    <property type="entry name" value="ABC_transporter-like_ATP-bd"/>
</dbReference>
<dbReference type="CDD" id="cd03251">
    <property type="entry name" value="ABCC_MsbA"/>
    <property type="match status" value="1"/>
</dbReference>
<dbReference type="PROSITE" id="PS50893">
    <property type="entry name" value="ABC_TRANSPORTER_2"/>
    <property type="match status" value="1"/>
</dbReference>
<dbReference type="GO" id="GO:0015421">
    <property type="term" value="F:ABC-type oligopeptide transporter activity"/>
    <property type="evidence" value="ECO:0007669"/>
    <property type="project" value="TreeGrafter"/>
</dbReference>